<feature type="transmembrane region" description="Helical" evidence="5">
    <location>
        <begin position="68"/>
        <end position="87"/>
    </location>
</feature>
<comment type="caution">
    <text evidence="7">The sequence shown here is derived from an EMBL/GenBank/DDBJ whole genome shotgun (WGS) entry which is preliminary data.</text>
</comment>
<dbReference type="InterPro" id="IPR036259">
    <property type="entry name" value="MFS_trans_sf"/>
</dbReference>
<dbReference type="Gene3D" id="1.20.1250.20">
    <property type="entry name" value="MFS general substrate transporter like domains"/>
    <property type="match status" value="2"/>
</dbReference>
<feature type="transmembrane region" description="Helical" evidence="5">
    <location>
        <begin position="340"/>
        <end position="361"/>
    </location>
</feature>
<dbReference type="InterPro" id="IPR050382">
    <property type="entry name" value="MFS_Na/Anion_cotransporter"/>
</dbReference>
<dbReference type="eggNOG" id="COG2271">
    <property type="taxonomic scope" value="Bacteria"/>
</dbReference>
<evidence type="ECO:0000313" key="7">
    <source>
        <dbReference type="EMBL" id="EQB07993.1"/>
    </source>
</evidence>
<name>T0H7C1_9SPHN</name>
<dbReference type="CDD" id="cd17319">
    <property type="entry name" value="MFS_ExuT_GudP_like"/>
    <property type="match status" value="1"/>
</dbReference>
<feature type="domain" description="Major facilitator superfamily (MFS) profile" evidence="6">
    <location>
        <begin position="29"/>
        <end position="429"/>
    </location>
</feature>
<evidence type="ECO:0000259" key="6">
    <source>
        <dbReference type="PROSITE" id="PS50850"/>
    </source>
</evidence>
<gene>
    <name evidence="7" type="ORF">L284_21975</name>
</gene>
<reference evidence="7 8" key="1">
    <citation type="journal article" date="2013" name="Genome Announc.">
        <title>Genome Sequence of Novosphingobium lindaniclasticum LE124T, Isolated from a Hexachlorocyclohexane Dumpsite.</title>
        <authorList>
            <person name="Saxena A."/>
            <person name="Nayyar N."/>
            <person name="Sangwan N."/>
            <person name="Kumari R."/>
            <person name="Khurana J.P."/>
            <person name="Lal R."/>
        </authorList>
    </citation>
    <scope>NUCLEOTIDE SEQUENCE [LARGE SCALE GENOMIC DNA]</scope>
    <source>
        <strain evidence="7 8">LE124</strain>
    </source>
</reference>
<evidence type="ECO:0000313" key="8">
    <source>
        <dbReference type="Proteomes" id="UP000015527"/>
    </source>
</evidence>
<proteinExistence type="predicted"/>
<dbReference type="InterPro" id="IPR011701">
    <property type="entry name" value="MFS"/>
</dbReference>
<sequence>MIAVNGVTPISETVVPGPSKPSGRIRWIVCALLFAAVVLSYVDRLVLPTLKPELQARYGWSESGYADLAIWFQAGYGIAYVFFGRLIDKIGARAGYALAVTLWTVGHMAHALFTSTSGMLFARIPLAIGEAGTFPAAIAATNEWFPKRERAFAIGIFNAGSNVGAILTPLVVPVIALTLGWRWAFILTGLLTVLWLAAWLGFYRRPRDKKNLSAEELAWIEADPVEKPRPVKWRALFGYRQTWAYMLGRFLIDPVWWTFLFWLPDFFNKQFGVKMLDFGPPLIAVYLLADVGSVLGGWASSRFIGRGWTINRSRKTAMFLAALCAVPIALAPGAPGLWTAVALVGLACAGHQAFSANLYALPGDTMPRWMTGSVVGLGGLAGALGGMLMAKFAGTILETVGSYEPIFVVASCAYLVALGVIHLILPRYQVADPDREKATA</sequence>
<evidence type="ECO:0000256" key="2">
    <source>
        <dbReference type="ARBA" id="ARBA00022692"/>
    </source>
</evidence>
<dbReference type="GO" id="GO:0015134">
    <property type="term" value="F:hexuronate transmembrane transporter activity"/>
    <property type="evidence" value="ECO:0007669"/>
    <property type="project" value="TreeGrafter"/>
</dbReference>
<dbReference type="EMBL" id="ATHL01000151">
    <property type="protein sequence ID" value="EQB07993.1"/>
    <property type="molecule type" value="Genomic_DNA"/>
</dbReference>
<comment type="subcellular location">
    <subcellularLocation>
        <location evidence="1">Membrane</location>
        <topology evidence="1">Multi-pass membrane protein</topology>
    </subcellularLocation>
</comment>
<evidence type="ECO:0000256" key="5">
    <source>
        <dbReference type="SAM" id="Phobius"/>
    </source>
</evidence>
<feature type="transmembrane region" description="Helical" evidence="5">
    <location>
        <begin position="152"/>
        <end position="177"/>
    </location>
</feature>
<keyword evidence="3 5" id="KW-1133">Transmembrane helix</keyword>
<feature type="transmembrane region" description="Helical" evidence="5">
    <location>
        <begin position="25"/>
        <end position="42"/>
    </location>
</feature>
<dbReference type="SUPFAM" id="SSF103473">
    <property type="entry name" value="MFS general substrate transporter"/>
    <property type="match status" value="1"/>
</dbReference>
<protein>
    <submittedName>
        <fullName evidence="7">Hexuranate MFS transporter</fullName>
    </submittedName>
</protein>
<dbReference type="Pfam" id="PF07690">
    <property type="entry name" value="MFS_1"/>
    <property type="match status" value="1"/>
</dbReference>
<keyword evidence="4 5" id="KW-0472">Membrane</keyword>
<feature type="transmembrane region" description="Helical" evidence="5">
    <location>
        <begin position="373"/>
        <end position="394"/>
    </location>
</feature>
<feature type="transmembrane region" description="Helical" evidence="5">
    <location>
        <begin position="119"/>
        <end position="140"/>
    </location>
</feature>
<dbReference type="PATRIC" id="fig|1096930.3.peg.4320"/>
<evidence type="ECO:0000256" key="4">
    <source>
        <dbReference type="ARBA" id="ARBA00023136"/>
    </source>
</evidence>
<dbReference type="Proteomes" id="UP000015527">
    <property type="component" value="Unassembled WGS sequence"/>
</dbReference>
<dbReference type="InterPro" id="IPR020846">
    <property type="entry name" value="MFS_dom"/>
</dbReference>
<dbReference type="PANTHER" id="PTHR11662:SF285">
    <property type="entry name" value="HEXURONATE TRANSPORTER"/>
    <property type="match status" value="1"/>
</dbReference>
<feature type="transmembrane region" description="Helical" evidence="5">
    <location>
        <begin position="406"/>
        <end position="425"/>
    </location>
</feature>
<evidence type="ECO:0000256" key="1">
    <source>
        <dbReference type="ARBA" id="ARBA00004141"/>
    </source>
</evidence>
<dbReference type="AlphaFoldDB" id="T0H7C1"/>
<feature type="transmembrane region" description="Helical" evidence="5">
    <location>
        <begin position="183"/>
        <end position="203"/>
    </location>
</feature>
<dbReference type="PANTHER" id="PTHR11662">
    <property type="entry name" value="SOLUTE CARRIER FAMILY 17"/>
    <property type="match status" value="1"/>
</dbReference>
<keyword evidence="8" id="KW-1185">Reference proteome</keyword>
<organism evidence="7 8">
    <name type="scientific">Novosphingobium lindaniclasticum LE124</name>
    <dbReference type="NCBI Taxonomy" id="1096930"/>
    <lineage>
        <taxon>Bacteria</taxon>
        <taxon>Pseudomonadati</taxon>
        <taxon>Pseudomonadota</taxon>
        <taxon>Alphaproteobacteria</taxon>
        <taxon>Sphingomonadales</taxon>
        <taxon>Sphingomonadaceae</taxon>
        <taxon>Novosphingobium</taxon>
    </lineage>
</organism>
<feature type="transmembrane region" description="Helical" evidence="5">
    <location>
        <begin position="242"/>
        <end position="263"/>
    </location>
</feature>
<dbReference type="PROSITE" id="PS50850">
    <property type="entry name" value="MFS"/>
    <property type="match status" value="1"/>
</dbReference>
<accession>T0H7C1</accession>
<evidence type="ECO:0000256" key="3">
    <source>
        <dbReference type="ARBA" id="ARBA00022989"/>
    </source>
</evidence>
<feature type="transmembrane region" description="Helical" evidence="5">
    <location>
        <begin position="316"/>
        <end position="334"/>
    </location>
</feature>
<feature type="transmembrane region" description="Helical" evidence="5">
    <location>
        <begin position="94"/>
        <end position="113"/>
    </location>
</feature>
<keyword evidence="2 5" id="KW-0812">Transmembrane</keyword>
<dbReference type="GO" id="GO:0016020">
    <property type="term" value="C:membrane"/>
    <property type="evidence" value="ECO:0007669"/>
    <property type="project" value="UniProtKB-SubCell"/>
</dbReference>
<feature type="transmembrane region" description="Helical" evidence="5">
    <location>
        <begin position="283"/>
        <end position="304"/>
    </location>
</feature>